<evidence type="ECO:0000259" key="2">
    <source>
        <dbReference type="Pfam" id="PF01814"/>
    </source>
</evidence>
<sequence length="148" mass="17878">MDIYDYLKKDHRKVSDLFKQFADAKTHERKKEIIDFLAQELLVHARSEQDTFYKLLESFNESKEEVLHGRKEHQDIEKQLKEVMNSMDSMADLEKKVQKLKEIVEHHVDEEESEIFDQAKDVLSEEDAYMIKEQMHDRKVQYYQNINI</sequence>
<dbReference type="PANTHER" id="PTHR35585">
    <property type="entry name" value="HHE DOMAIN PROTEIN (AFU_ORTHOLOGUE AFUA_4G00730)"/>
    <property type="match status" value="1"/>
</dbReference>
<evidence type="ECO:0000313" key="4">
    <source>
        <dbReference type="Proteomes" id="UP000288012"/>
    </source>
</evidence>
<protein>
    <submittedName>
        <fullName evidence="3">Hemerythrin domain-containing protein</fullName>
    </submittedName>
</protein>
<accession>A0A433JI97</accession>
<keyword evidence="4" id="KW-1185">Reference proteome</keyword>
<dbReference type="EMBL" id="RZGR01000023">
    <property type="protein sequence ID" value="RUQ84979.1"/>
    <property type="molecule type" value="Genomic_DNA"/>
</dbReference>
<organism evidence="3 4">
    <name type="scientific">Legionella septentrionalis</name>
    <dbReference type="NCBI Taxonomy" id="2498109"/>
    <lineage>
        <taxon>Bacteria</taxon>
        <taxon>Pseudomonadati</taxon>
        <taxon>Pseudomonadota</taxon>
        <taxon>Gammaproteobacteria</taxon>
        <taxon>Legionellales</taxon>
        <taxon>Legionellaceae</taxon>
        <taxon>Legionella</taxon>
    </lineage>
</organism>
<feature type="domain" description="Hemerythrin-like" evidence="2">
    <location>
        <begin position="3"/>
        <end position="118"/>
    </location>
</feature>
<proteinExistence type="predicted"/>
<name>A0A433JI97_9GAMM</name>
<dbReference type="RefSeq" id="WP_127032355.1">
    <property type="nucleotide sequence ID" value="NZ_RZGR01000023.1"/>
</dbReference>
<evidence type="ECO:0000313" key="3">
    <source>
        <dbReference type="EMBL" id="RUQ84979.1"/>
    </source>
</evidence>
<dbReference type="OrthoDB" id="5523420at2"/>
<dbReference type="PANTHER" id="PTHR35585:SF1">
    <property type="entry name" value="HHE DOMAIN PROTEIN (AFU_ORTHOLOGUE AFUA_4G00730)"/>
    <property type="match status" value="1"/>
</dbReference>
<dbReference type="Gene3D" id="1.20.120.520">
    <property type="entry name" value="nmb1532 protein domain like"/>
    <property type="match status" value="1"/>
</dbReference>
<dbReference type="Proteomes" id="UP000288012">
    <property type="component" value="Unassembled WGS sequence"/>
</dbReference>
<dbReference type="Pfam" id="PF01814">
    <property type="entry name" value="Hemerythrin"/>
    <property type="match status" value="1"/>
</dbReference>
<gene>
    <name evidence="3" type="ORF">EKM59_07925</name>
</gene>
<reference evidence="3 4" key="1">
    <citation type="submission" date="2018-12" db="EMBL/GenBank/DDBJ databases">
        <title>Legionella sp,whole genome shotgun sequence.</title>
        <authorList>
            <person name="Wu H."/>
        </authorList>
    </citation>
    <scope>NUCLEOTIDE SEQUENCE [LARGE SCALE GENOMIC DNA]</scope>
    <source>
        <strain evidence="4">km714</strain>
    </source>
</reference>
<dbReference type="InterPro" id="IPR012312">
    <property type="entry name" value="Hemerythrin-like"/>
</dbReference>
<comment type="caution">
    <text evidence="3">The sequence shown here is derived from an EMBL/GenBank/DDBJ whole genome shotgun (WGS) entry which is preliminary data.</text>
</comment>
<dbReference type="AlphaFoldDB" id="A0A433JI97"/>
<keyword evidence="1" id="KW-0175">Coiled coil</keyword>
<feature type="coiled-coil region" evidence="1">
    <location>
        <begin position="76"/>
        <end position="110"/>
    </location>
</feature>
<evidence type="ECO:0000256" key="1">
    <source>
        <dbReference type="SAM" id="Coils"/>
    </source>
</evidence>